<evidence type="ECO:0000313" key="1">
    <source>
        <dbReference type="EMBL" id="RIE01949.1"/>
    </source>
</evidence>
<name>A0A398CL34_9BACL</name>
<comment type="caution">
    <text evidence="1">The sequence shown here is derived from an EMBL/GenBank/DDBJ whole genome shotgun (WGS) entry which is preliminary data.</text>
</comment>
<dbReference type="RefSeq" id="WP_119149999.1">
    <property type="nucleotide sequence ID" value="NZ_QXJM01000039.1"/>
</dbReference>
<proteinExistence type="predicted"/>
<evidence type="ECO:0000313" key="2">
    <source>
        <dbReference type="Proteomes" id="UP000266340"/>
    </source>
</evidence>
<dbReference type="AlphaFoldDB" id="A0A398CL34"/>
<gene>
    <name evidence="1" type="ORF">D3H35_14345</name>
</gene>
<dbReference type="Proteomes" id="UP000266340">
    <property type="component" value="Unassembled WGS sequence"/>
</dbReference>
<protein>
    <submittedName>
        <fullName evidence="1">Uncharacterized protein</fullName>
    </submittedName>
</protein>
<dbReference type="EMBL" id="QXJM01000039">
    <property type="protein sequence ID" value="RIE01949.1"/>
    <property type="molecule type" value="Genomic_DNA"/>
</dbReference>
<keyword evidence="2" id="KW-1185">Reference proteome</keyword>
<organism evidence="1 2">
    <name type="scientific">Cohnella faecalis</name>
    <dbReference type="NCBI Taxonomy" id="2315694"/>
    <lineage>
        <taxon>Bacteria</taxon>
        <taxon>Bacillati</taxon>
        <taxon>Bacillota</taxon>
        <taxon>Bacilli</taxon>
        <taxon>Bacillales</taxon>
        <taxon>Paenibacillaceae</taxon>
        <taxon>Cohnella</taxon>
    </lineage>
</organism>
<reference evidence="1 2" key="1">
    <citation type="submission" date="2018-09" db="EMBL/GenBank/DDBJ databases">
        <title>Cohnella cavernae sp. nov., isolated from a karst cave.</title>
        <authorList>
            <person name="Zhu H."/>
        </authorList>
    </citation>
    <scope>NUCLEOTIDE SEQUENCE [LARGE SCALE GENOMIC DNA]</scope>
    <source>
        <strain evidence="1 2">K2E09-144</strain>
    </source>
</reference>
<accession>A0A398CL34</accession>
<sequence>MIICETAHLKSLASWIDPEFGDCNFPPTLNIDVDKESRIQSRAELFLQGRDNIRMGRSARRQRRSDPTDFSANYFEKFVYDQDFADAPHVKRRKGCLEREIRALQYLAVTESLLVEYIIR</sequence>